<dbReference type="Proteomes" id="UP000634136">
    <property type="component" value="Unassembled WGS sequence"/>
</dbReference>
<name>A0A834XB52_9FABA</name>
<reference evidence="2" key="1">
    <citation type="submission" date="2020-09" db="EMBL/GenBank/DDBJ databases">
        <title>Genome-Enabled Discovery of Anthraquinone Biosynthesis in Senna tora.</title>
        <authorList>
            <person name="Kang S.-H."/>
            <person name="Pandey R.P."/>
            <person name="Lee C.-M."/>
            <person name="Sim J.-S."/>
            <person name="Jeong J.-T."/>
            <person name="Choi B.-S."/>
            <person name="Jung M."/>
            <person name="Ginzburg D."/>
            <person name="Zhao K."/>
            <person name="Won S.Y."/>
            <person name="Oh T.-J."/>
            <person name="Yu Y."/>
            <person name="Kim N.-H."/>
            <person name="Lee O.R."/>
            <person name="Lee T.-H."/>
            <person name="Bashyal P."/>
            <person name="Kim T.-S."/>
            <person name="Lee W.-H."/>
            <person name="Kawkins C."/>
            <person name="Kim C.-K."/>
            <person name="Kim J.S."/>
            <person name="Ahn B.O."/>
            <person name="Rhee S.Y."/>
            <person name="Sohng J.K."/>
        </authorList>
    </citation>
    <scope>NUCLEOTIDE SEQUENCE</scope>
    <source>
        <tissue evidence="2">Leaf</tissue>
    </source>
</reference>
<dbReference type="AlphaFoldDB" id="A0A834XB52"/>
<dbReference type="EMBL" id="JAAIUW010000002">
    <property type="protein sequence ID" value="KAF7841407.1"/>
    <property type="molecule type" value="Genomic_DNA"/>
</dbReference>
<feature type="region of interest" description="Disordered" evidence="1">
    <location>
        <begin position="1"/>
        <end position="23"/>
    </location>
</feature>
<comment type="caution">
    <text evidence="2">The sequence shown here is derived from an EMBL/GenBank/DDBJ whole genome shotgun (WGS) entry which is preliminary data.</text>
</comment>
<proteinExistence type="predicted"/>
<accession>A0A834XB52</accession>
<evidence type="ECO:0000313" key="3">
    <source>
        <dbReference type="Proteomes" id="UP000634136"/>
    </source>
</evidence>
<gene>
    <name evidence="2" type="ORF">G2W53_003705</name>
</gene>
<organism evidence="2 3">
    <name type="scientific">Senna tora</name>
    <dbReference type="NCBI Taxonomy" id="362788"/>
    <lineage>
        <taxon>Eukaryota</taxon>
        <taxon>Viridiplantae</taxon>
        <taxon>Streptophyta</taxon>
        <taxon>Embryophyta</taxon>
        <taxon>Tracheophyta</taxon>
        <taxon>Spermatophyta</taxon>
        <taxon>Magnoliopsida</taxon>
        <taxon>eudicotyledons</taxon>
        <taxon>Gunneridae</taxon>
        <taxon>Pentapetalae</taxon>
        <taxon>rosids</taxon>
        <taxon>fabids</taxon>
        <taxon>Fabales</taxon>
        <taxon>Fabaceae</taxon>
        <taxon>Caesalpinioideae</taxon>
        <taxon>Cassia clade</taxon>
        <taxon>Senna</taxon>
    </lineage>
</organism>
<evidence type="ECO:0000256" key="1">
    <source>
        <dbReference type="SAM" id="MobiDB-lite"/>
    </source>
</evidence>
<feature type="compositionally biased region" description="Basic and acidic residues" evidence="1">
    <location>
        <begin position="1"/>
        <end position="14"/>
    </location>
</feature>
<sequence>MNKEEEPKEPKKPPGVETKLKHK</sequence>
<protein>
    <submittedName>
        <fullName evidence="2">Uncharacterized protein</fullName>
    </submittedName>
</protein>
<keyword evidence="3" id="KW-1185">Reference proteome</keyword>
<evidence type="ECO:0000313" key="2">
    <source>
        <dbReference type="EMBL" id="KAF7841407.1"/>
    </source>
</evidence>